<evidence type="ECO:0000313" key="2">
    <source>
        <dbReference type="EMBL" id="EZH74566.1"/>
    </source>
</evidence>
<protein>
    <recommendedName>
        <fullName evidence="4">DUF3857 domain-containing protein</fullName>
    </recommendedName>
</protein>
<name>A0A023BX01_9FLAO</name>
<feature type="chain" id="PRO_5001516005" description="DUF3857 domain-containing protein" evidence="1">
    <location>
        <begin position="22"/>
        <end position="676"/>
    </location>
</feature>
<reference evidence="2 3" key="1">
    <citation type="submission" date="2014-04" db="EMBL/GenBank/DDBJ databases">
        <title>Aquimarina sp. 22II-S11-z7 Genome Sequencing.</title>
        <authorList>
            <person name="Lai Q."/>
        </authorList>
    </citation>
    <scope>NUCLEOTIDE SEQUENCE [LARGE SCALE GENOMIC DNA]</scope>
    <source>
        <strain evidence="2 3">22II-S11-z7</strain>
    </source>
</reference>
<organism evidence="2 3">
    <name type="scientific">Aquimarina atlantica</name>
    <dbReference type="NCBI Taxonomy" id="1317122"/>
    <lineage>
        <taxon>Bacteria</taxon>
        <taxon>Pseudomonadati</taxon>
        <taxon>Bacteroidota</taxon>
        <taxon>Flavobacteriia</taxon>
        <taxon>Flavobacteriales</taxon>
        <taxon>Flavobacteriaceae</taxon>
        <taxon>Aquimarina</taxon>
    </lineage>
</organism>
<dbReference type="AlphaFoldDB" id="A0A023BX01"/>
<dbReference type="Gene3D" id="2.60.120.1130">
    <property type="match status" value="1"/>
</dbReference>
<proteinExistence type="predicted"/>
<dbReference type="RefSeq" id="WP_034241125.1">
    <property type="nucleotide sequence ID" value="NZ_AQRA01000003.1"/>
</dbReference>
<dbReference type="Gene3D" id="3.10.620.30">
    <property type="match status" value="1"/>
</dbReference>
<sequence length="676" mass="77579">MKSINTLLLGLILVVSASSFAQEYKYGKVSKEELAEQSYPMDSTAHAAVLYEKKHVYMNYSQSQGFQLITEVYKRIKLYKKDGFDYATDEVFLYHKNGEDEKIVSLKGITYSLVNNKIVETKLKKDGIFKNEYSKYYDQVKFTMPSLQEGSIIEYKYKIISPFVYNMDRIYLQYEIPIKKLDVIVESPEYFIFKKFTSGYLPIDIKESKHNSKIMLTSKTRTSSGGVMGGTVKTQYSTNDVDFKVIKNTINSTNIPAFKIEPFSGNAKNYISSISYELSSVNWPNRPVKYYSTTWEDVAKTIYKSGNFGEELKKKSYYEEDLKAVVSRSENQTTKMMKVFDYVKKRMRWNDAYAVGTSVGVKKAYKEKTGNSAEINLMLTSMLSHVGLDANPVLVSASNRVIALFPTVDGFNYVVSRVKLADGSHVYLDATDRYALPNVLPDRVIRGSGRVISKNGTSQRVDFRPKKPSLKRYSAQCQIDKDGVVKGKFNVRHMDYFAHDFRIENEAKDDESKVKRFKKRFDLDEIEEYTVKGINEAGKGVSESFNFISYDQVESIENEMYFSPLLFLRDKENVFKSSNREYPIDFGYGFTNAYMLSIKIPEGYEVAELPKSGAFKMPENIGAFSFRSNIANGMIQIVVNETVNVAFLPSDYYLTLKEFYNQVIEKENEQIVLKKI</sequence>
<feature type="signal peptide" evidence="1">
    <location>
        <begin position="1"/>
        <end position="21"/>
    </location>
</feature>
<dbReference type="STRING" id="1317122.ATO12_12420"/>
<dbReference type="EMBL" id="AQRA01000003">
    <property type="protein sequence ID" value="EZH74566.1"/>
    <property type="molecule type" value="Genomic_DNA"/>
</dbReference>
<evidence type="ECO:0000256" key="1">
    <source>
        <dbReference type="SAM" id="SignalP"/>
    </source>
</evidence>
<evidence type="ECO:0000313" key="3">
    <source>
        <dbReference type="Proteomes" id="UP000023541"/>
    </source>
</evidence>
<keyword evidence="1" id="KW-0732">Signal</keyword>
<gene>
    <name evidence="2" type="ORF">ATO12_12420</name>
</gene>
<dbReference type="OrthoDB" id="98874at2"/>
<keyword evidence="3" id="KW-1185">Reference proteome</keyword>
<dbReference type="Proteomes" id="UP000023541">
    <property type="component" value="Unassembled WGS sequence"/>
</dbReference>
<evidence type="ECO:0008006" key="4">
    <source>
        <dbReference type="Google" id="ProtNLM"/>
    </source>
</evidence>
<accession>A0A023BX01</accession>
<comment type="caution">
    <text evidence="2">The sequence shown here is derived from an EMBL/GenBank/DDBJ whole genome shotgun (WGS) entry which is preliminary data.</text>
</comment>
<dbReference type="eggNOG" id="COG1305">
    <property type="taxonomic scope" value="Bacteria"/>
</dbReference>
<dbReference type="Gene3D" id="2.60.40.3140">
    <property type="match status" value="1"/>
</dbReference>